<evidence type="ECO:0000313" key="1">
    <source>
        <dbReference type="EMBL" id="KAI3762264.1"/>
    </source>
</evidence>
<name>A0ACB9ETA0_9ASTR</name>
<dbReference type="Proteomes" id="UP001056120">
    <property type="component" value="Linkage Group LG17"/>
</dbReference>
<reference evidence="2" key="1">
    <citation type="journal article" date="2022" name="Mol. Ecol. Resour.">
        <title>The genomes of chicory, endive, great burdock and yacon provide insights into Asteraceae palaeo-polyploidization history and plant inulin production.</title>
        <authorList>
            <person name="Fan W."/>
            <person name="Wang S."/>
            <person name="Wang H."/>
            <person name="Wang A."/>
            <person name="Jiang F."/>
            <person name="Liu H."/>
            <person name="Zhao H."/>
            <person name="Xu D."/>
            <person name="Zhang Y."/>
        </authorList>
    </citation>
    <scope>NUCLEOTIDE SEQUENCE [LARGE SCALE GENOMIC DNA]</scope>
    <source>
        <strain evidence="2">cv. Yunnan</strain>
    </source>
</reference>
<reference evidence="1 2" key="2">
    <citation type="journal article" date="2022" name="Mol. Ecol. Resour.">
        <title>The genomes of chicory, endive, great burdock and yacon provide insights into Asteraceae paleo-polyploidization history and plant inulin production.</title>
        <authorList>
            <person name="Fan W."/>
            <person name="Wang S."/>
            <person name="Wang H."/>
            <person name="Wang A."/>
            <person name="Jiang F."/>
            <person name="Liu H."/>
            <person name="Zhao H."/>
            <person name="Xu D."/>
            <person name="Zhang Y."/>
        </authorList>
    </citation>
    <scope>NUCLEOTIDE SEQUENCE [LARGE SCALE GENOMIC DNA]</scope>
    <source>
        <strain evidence="2">cv. Yunnan</strain>
        <tissue evidence="1">Leaves</tissue>
    </source>
</reference>
<accession>A0ACB9ETA0</accession>
<proteinExistence type="predicted"/>
<comment type="caution">
    <text evidence="1">The sequence shown here is derived from an EMBL/GenBank/DDBJ whole genome shotgun (WGS) entry which is preliminary data.</text>
</comment>
<sequence>MGSPVDIKVTPPEQKGSSQVTLRKLNLFWCIKSMQMSVSGQLTYSKMSTRVKTIPIGIDLGTTYSCVAAWFDQHNRVEMFPNEQGNTITPSCVACNDTGHLVGEGAKNQITKNPTNTVFDVKRIMGSRFSDTTLQKDIQAF</sequence>
<gene>
    <name evidence="1" type="ORF">L1987_52689</name>
</gene>
<evidence type="ECO:0000313" key="2">
    <source>
        <dbReference type="Proteomes" id="UP001056120"/>
    </source>
</evidence>
<keyword evidence="2" id="KW-1185">Reference proteome</keyword>
<dbReference type="EMBL" id="CM042034">
    <property type="protein sequence ID" value="KAI3762264.1"/>
    <property type="molecule type" value="Genomic_DNA"/>
</dbReference>
<organism evidence="1 2">
    <name type="scientific">Smallanthus sonchifolius</name>
    <dbReference type="NCBI Taxonomy" id="185202"/>
    <lineage>
        <taxon>Eukaryota</taxon>
        <taxon>Viridiplantae</taxon>
        <taxon>Streptophyta</taxon>
        <taxon>Embryophyta</taxon>
        <taxon>Tracheophyta</taxon>
        <taxon>Spermatophyta</taxon>
        <taxon>Magnoliopsida</taxon>
        <taxon>eudicotyledons</taxon>
        <taxon>Gunneridae</taxon>
        <taxon>Pentapetalae</taxon>
        <taxon>asterids</taxon>
        <taxon>campanulids</taxon>
        <taxon>Asterales</taxon>
        <taxon>Asteraceae</taxon>
        <taxon>Asteroideae</taxon>
        <taxon>Heliantheae alliance</taxon>
        <taxon>Millerieae</taxon>
        <taxon>Smallanthus</taxon>
    </lineage>
</organism>
<protein>
    <submittedName>
        <fullName evidence="1">Uncharacterized protein</fullName>
    </submittedName>
</protein>